<comment type="caution">
    <text evidence="1">The sequence shown here is derived from an EMBL/GenBank/DDBJ whole genome shotgun (WGS) entry which is preliminary data.</text>
</comment>
<organism evidence="1">
    <name type="scientific">bioreactor metagenome</name>
    <dbReference type="NCBI Taxonomy" id="1076179"/>
    <lineage>
        <taxon>unclassified sequences</taxon>
        <taxon>metagenomes</taxon>
        <taxon>ecological metagenomes</taxon>
    </lineage>
</organism>
<dbReference type="AlphaFoldDB" id="A0A645J1Q7"/>
<reference evidence="1" key="1">
    <citation type="submission" date="2019-08" db="EMBL/GenBank/DDBJ databases">
        <authorList>
            <person name="Kucharzyk K."/>
            <person name="Murdoch R.W."/>
            <person name="Higgins S."/>
            <person name="Loffler F."/>
        </authorList>
    </citation>
    <scope>NUCLEOTIDE SEQUENCE</scope>
</reference>
<evidence type="ECO:0000313" key="1">
    <source>
        <dbReference type="EMBL" id="MPN57521.1"/>
    </source>
</evidence>
<accession>A0A645J1Q7</accession>
<protein>
    <submittedName>
        <fullName evidence="1">Uncharacterized protein</fullName>
    </submittedName>
</protein>
<dbReference type="EMBL" id="VSSQ01129118">
    <property type="protein sequence ID" value="MPN57521.1"/>
    <property type="molecule type" value="Genomic_DNA"/>
</dbReference>
<gene>
    <name evidence="1" type="ORF">SDC9_205215</name>
</gene>
<sequence length="80" mass="8726">MYNEPRVMMKAGSFTYAIMTPLTAPIATPIRTAARIPNHIFPVLLITFAQTTEANANTDPCPKSIPPVRITKVIPVAMMA</sequence>
<proteinExistence type="predicted"/>
<name>A0A645J1Q7_9ZZZZ</name>